<evidence type="ECO:0000313" key="9">
    <source>
        <dbReference type="EMBL" id="MBK6087937.1"/>
    </source>
</evidence>
<evidence type="ECO:0000256" key="2">
    <source>
        <dbReference type="ARBA" id="ARBA00008857"/>
    </source>
</evidence>
<accession>A0A934WR95</accession>
<dbReference type="InterPro" id="IPR004107">
    <property type="entry name" value="Integrase_SAM-like_N"/>
</dbReference>
<dbReference type="Gene3D" id="1.10.443.10">
    <property type="entry name" value="Intergrase catalytic core"/>
    <property type="match status" value="1"/>
</dbReference>
<dbReference type="SUPFAM" id="SSF56349">
    <property type="entry name" value="DNA breaking-rejoining enzymes"/>
    <property type="match status" value="1"/>
</dbReference>
<dbReference type="GO" id="GO:0006310">
    <property type="term" value="P:DNA recombination"/>
    <property type="evidence" value="ECO:0007669"/>
    <property type="project" value="UniProtKB-KW"/>
</dbReference>
<dbReference type="PANTHER" id="PTHR30349:SF64">
    <property type="entry name" value="PROPHAGE INTEGRASE INTD-RELATED"/>
    <property type="match status" value="1"/>
</dbReference>
<dbReference type="InterPro" id="IPR050090">
    <property type="entry name" value="Tyrosine_recombinase_XerCD"/>
</dbReference>
<feature type="domain" description="Tyr recombinase" evidence="7">
    <location>
        <begin position="186"/>
        <end position="401"/>
    </location>
</feature>
<dbReference type="Proteomes" id="UP000633365">
    <property type="component" value="Unassembled WGS sequence"/>
</dbReference>
<dbReference type="Pfam" id="PF00589">
    <property type="entry name" value="Phage_integrase"/>
    <property type="match status" value="1"/>
</dbReference>
<evidence type="ECO:0000256" key="6">
    <source>
        <dbReference type="PROSITE-ProRule" id="PRU01248"/>
    </source>
</evidence>
<dbReference type="AlphaFoldDB" id="A0A934WR95"/>
<dbReference type="GO" id="GO:0015074">
    <property type="term" value="P:DNA integration"/>
    <property type="evidence" value="ECO:0007669"/>
    <property type="project" value="UniProtKB-KW"/>
</dbReference>
<evidence type="ECO:0000256" key="3">
    <source>
        <dbReference type="ARBA" id="ARBA00022908"/>
    </source>
</evidence>
<dbReference type="Gene3D" id="1.10.150.130">
    <property type="match status" value="1"/>
</dbReference>
<dbReference type="InterPro" id="IPR013762">
    <property type="entry name" value="Integrase-like_cat_sf"/>
</dbReference>
<proteinExistence type="inferred from homology"/>
<reference evidence="9" key="1">
    <citation type="submission" date="2021-01" db="EMBL/GenBank/DDBJ databases">
        <title>Genome public.</title>
        <authorList>
            <person name="Liu C."/>
            <person name="Sun Q."/>
        </authorList>
    </citation>
    <scope>NUCLEOTIDE SEQUENCE</scope>
    <source>
        <strain evidence="9">M6</strain>
    </source>
</reference>
<sequence length="405" mass="46458">MSQREILTNGSAFKRTDGRWCGVVWYKDEHGERKRKSFSGTTKAEVNKKMKKYIVEFNEDKNDSVESLKTLEDSLQNWLQVFKFPAVERTTYDRAESIAKNQIYPQLGKKVVGDITAADIKKLLNYWMTEDYAYTTVKKVYTLLNEYFRYLYQQEIITKNPMANVEMLKKANFMSAQGKENLPPTETITVFSEEEIEKFKAEAFSVFGNGKRKYQQAAAYILMLNTGLRTGEALGLLNTDIDLDNRVMHVQRGVKEVSKREGVTEKSGREVIVGKLKSATSKRDIPLNDTAIEMIKDLRKEFYFGEDSPLIPDEHGEVTRPVNFRKRFYRILTAAGIETKGLHSLRHTFATRLINGVKDKNGNIKSLTPKQVADLLGHTTSEITELYYVKRDTNMLNGITDGFEL</sequence>
<dbReference type="CDD" id="cd01189">
    <property type="entry name" value="INT_ICEBs1_C_like"/>
    <property type="match status" value="1"/>
</dbReference>
<dbReference type="PANTHER" id="PTHR30349">
    <property type="entry name" value="PHAGE INTEGRASE-RELATED"/>
    <property type="match status" value="1"/>
</dbReference>
<evidence type="ECO:0000256" key="4">
    <source>
        <dbReference type="ARBA" id="ARBA00023125"/>
    </source>
</evidence>
<protein>
    <submittedName>
        <fullName evidence="9">Site-specific integrase</fullName>
    </submittedName>
</protein>
<evidence type="ECO:0000259" key="7">
    <source>
        <dbReference type="PROSITE" id="PS51898"/>
    </source>
</evidence>
<dbReference type="PROSITE" id="PS51898">
    <property type="entry name" value="TYR_RECOMBINASE"/>
    <property type="match status" value="1"/>
</dbReference>
<dbReference type="InterPro" id="IPR011010">
    <property type="entry name" value="DNA_brk_join_enz"/>
</dbReference>
<keyword evidence="3" id="KW-0229">DNA integration</keyword>
<gene>
    <name evidence="9" type="ORF">JKK62_04610</name>
</gene>
<organism evidence="9 10">
    <name type="scientific">Ruminococcus difficilis</name>
    <dbReference type="NCBI Taxonomy" id="2763069"/>
    <lineage>
        <taxon>Bacteria</taxon>
        <taxon>Bacillati</taxon>
        <taxon>Bacillota</taxon>
        <taxon>Clostridia</taxon>
        <taxon>Eubacteriales</taxon>
        <taxon>Oscillospiraceae</taxon>
        <taxon>Ruminococcus</taxon>
    </lineage>
</organism>
<comment type="function">
    <text evidence="1">Site-specific tyrosine recombinase, which acts by catalyzing the cutting and rejoining of the recombining DNA molecules.</text>
</comment>
<comment type="caution">
    <text evidence="9">The sequence shown here is derived from an EMBL/GenBank/DDBJ whole genome shotgun (WGS) entry which is preliminary data.</text>
</comment>
<dbReference type="EMBL" id="JAEQMG010000047">
    <property type="protein sequence ID" value="MBK6087937.1"/>
    <property type="molecule type" value="Genomic_DNA"/>
</dbReference>
<dbReference type="InterPro" id="IPR002104">
    <property type="entry name" value="Integrase_catalytic"/>
</dbReference>
<keyword evidence="4 6" id="KW-0238">DNA-binding</keyword>
<keyword evidence="10" id="KW-1185">Reference proteome</keyword>
<dbReference type="InterPro" id="IPR010998">
    <property type="entry name" value="Integrase_recombinase_N"/>
</dbReference>
<evidence type="ECO:0000256" key="5">
    <source>
        <dbReference type="ARBA" id="ARBA00023172"/>
    </source>
</evidence>
<keyword evidence="5" id="KW-0233">DNA recombination</keyword>
<evidence type="ECO:0000256" key="1">
    <source>
        <dbReference type="ARBA" id="ARBA00003283"/>
    </source>
</evidence>
<evidence type="ECO:0000313" key="10">
    <source>
        <dbReference type="Proteomes" id="UP000633365"/>
    </source>
</evidence>
<feature type="domain" description="Core-binding (CB)" evidence="8">
    <location>
        <begin position="48"/>
        <end position="152"/>
    </location>
</feature>
<dbReference type="GO" id="GO:0003677">
    <property type="term" value="F:DNA binding"/>
    <property type="evidence" value="ECO:0007669"/>
    <property type="project" value="UniProtKB-UniRule"/>
</dbReference>
<name>A0A934WR95_9FIRM</name>
<comment type="similarity">
    <text evidence="2">Belongs to the 'phage' integrase family.</text>
</comment>
<dbReference type="Pfam" id="PF14659">
    <property type="entry name" value="Phage_int_SAM_3"/>
    <property type="match status" value="1"/>
</dbReference>
<dbReference type="InterPro" id="IPR044068">
    <property type="entry name" value="CB"/>
</dbReference>
<evidence type="ECO:0000259" key="8">
    <source>
        <dbReference type="PROSITE" id="PS51900"/>
    </source>
</evidence>
<dbReference type="PROSITE" id="PS51900">
    <property type="entry name" value="CB"/>
    <property type="match status" value="1"/>
</dbReference>
<dbReference type="RefSeq" id="WP_201427084.1">
    <property type="nucleotide sequence ID" value="NZ_JAEQMG010000047.1"/>
</dbReference>